<dbReference type="GO" id="GO:0000287">
    <property type="term" value="F:magnesium ion binding"/>
    <property type="evidence" value="ECO:0007669"/>
    <property type="project" value="InterPro"/>
</dbReference>
<dbReference type="GO" id="GO:0016301">
    <property type="term" value="F:kinase activity"/>
    <property type="evidence" value="ECO:0007669"/>
    <property type="project" value="UniProtKB-KW"/>
</dbReference>
<dbReference type="InterPro" id="IPR011037">
    <property type="entry name" value="Pyrv_Knase-like_insert_dom_sf"/>
</dbReference>
<keyword evidence="6" id="KW-0418">Kinase</keyword>
<evidence type="ECO:0000256" key="3">
    <source>
        <dbReference type="ARBA" id="ARBA00022723"/>
    </source>
</evidence>
<dbReference type="AlphaFoldDB" id="A0A0L7KM21"/>
<keyword evidence="7" id="KW-1185">Reference proteome</keyword>
<dbReference type="GO" id="GO:0030955">
    <property type="term" value="F:potassium ion binding"/>
    <property type="evidence" value="ECO:0007669"/>
    <property type="project" value="InterPro"/>
</dbReference>
<keyword evidence="3" id="KW-0479">Metal-binding</keyword>
<dbReference type="Gene3D" id="2.40.33.10">
    <property type="entry name" value="PK beta-barrel domain-like"/>
    <property type="match status" value="1"/>
</dbReference>
<feature type="domain" description="Pyruvate kinase barrel" evidence="5">
    <location>
        <begin position="32"/>
        <end position="154"/>
    </location>
</feature>
<gene>
    <name evidence="6" type="ORF">OBRU01_23637</name>
</gene>
<reference evidence="6 7" key="1">
    <citation type="journal article" date="2015" name="Genome Biol. Evol.">
        <title>The genome of winter moth (Operophtera brumata) provides a genomic perspective on sexual dimorphism and phenology.</title>
        <authorList>
            <person name="Derks M.F."/>
            <person name="Smit S."/>
            <person name="Salis L."/>
            <person name="Schijlen E."/>
            <person name="Bossers A."/>
            <person name="Mateman C."/>
            <person name="Pijl A.S."/>
            <person name="de Ridder D."/>
            <person name="Groenen M.A."/>
            <person name="Visser M.E."/>
            <person name="Megens H.J."/>
        </authorList>
    </citation>
    <scope>NUCLEOTIDE SEQUENCE [LARGE SCALE GENOMIC DNA]</scope>
    <source>
        <strain evidence="6">WM2013NL</strain>
        <tissue evidence="6">Head and thorax</tissue>
    </source>
</reference>
<evidence type="ECO:0000256" key="1">
    <source>
        <dbReference type="ARBA" id="ARBA00001958"/>
    </source>
</evidence>
<dbReference type="EMBL" id="JTDY01009056">
    <property type="protein sequence ID" value="KOB64150.1"/>
    <property type="molecule type" value="Genomic_DNA"/>
</dbReference>
<dbReference type="GO" id="GO:0004743">
    <property type="term" value="F:pyruvate kinase activity"/>
    <property type="evidence" value="ECO:0007669"/>
    <property type="project" value="InterPro"/>
</dbReference>
<keyword evidence="4" id="KW-0460">Magnesium</keyword>
<protein>
    <submittedName>
        <fullName evidence="6">Pyruvate kinase</fullName>
    </submittedName>
</protein>
<dbReference type="STRING" id="104452.A0A0L7KM21"/>
<keyword evidence="2" id="KW-0808">Transferase</keyword>
<evidence type="ECO:0000313" key="6">
    <source>
        <dbReference type="EMBL" id="KOB64150.1"/>
    </source>
</evidence>
<organism evidence="6 7">
    <name type="scientific">Operophtera brumata</name>
    <name type="common">Winter moth</name>
    <name type="synonym">Phalaena brumata</name>
    <dbReference type="NCBI Taxonomy" id="104452"/>
    <lineage>
        <taxon>Eukaryota</taxon>
        <taxon>Metazoa</taxon>
        <taxon>Ecdysozoa</taxon>
        <taxon>Arthropoda</taxon>
        <taxon>Hexapoda</taxon>
        <taxon>Insecta</taxon>
        <taxon>Pterygota</taxon>
        <taxon>Neoptera</taxon>
        <taxon>Endopterygota</taxon>
        <taxon>Lepidoptera</taxon>
        <taxon>Glossata</taxon>
        <taxon>Ditrysia</taxon>
        <taxon>Geometroidea</taxon>
        <taxon>Geometridae</taxon>
        <taxon>Larentiinae</taxon>
        <taxon>Operophtera</taxon>
    </lineage>
</organism>
<dbReference type="Gene3D" id="3.20.20.60">
    <property type="entry name" value="Phosphoenolpyruvate-binding domains"/>
    <property type="match status" value="1"/>
</dbReference>
<sequence length="188" mass="21073">MMIFQSKEINLHRSGSLAVVFPAGFYFIEVSTLHSVGQDFIIIKEGTEVTLTYNLTEYNKCNASRIFVDSPNLVADMKVGTEITVDQGEIIMRCEAVIDDNSLQCIVTKTGKLKSLCIVCGRGVNRTTPYVTKQDLHMVKFALEYQVSDAIMLSREFLAYELEASAVNRMMQIQKWVGAKCLRVSLIA</sequence>
<evidence type="ECO:0000259" key="5">
    <source>
        <dbReference type="Pfam" id="PF00224"/>
    </source>
</evidence>
<evidence type="ECO:0000313" key="7">
    <source>
        <dbReference type="Proteomes" id="UP000037510"/>
    </source>
</evidence>
<dbReference type="InterPro" id="IPR015806">
    <property type="entry name" value="Pyrv_Knase_insert_dom_sf"/>
</dbReference>
<comment type="caution">
    <text evidence="6">The sequence shown here is derived from an EMBL/GenBank/DDBJ whole genome shotgun (WGS) entry which is preliminary data.</text>
</comment>
<dbReference type="InterPro" id="IPR001697">
    <property type="entry name" value="Pyr_Knase"/>
</dbReference>
<dbReference type="InterPro" id="IPR015793">
    <property type="entry name" value="Pyrv_Knase_brl"/>
</dbReference>
<dbReference type="Pfam" id="PF00224">
    <property type="entry name" value="PK"/>
    <property type="match status" value="1"/>
</dbReference>
<accession>A0A0L7KM21</accession>
<keyword evidence="6" id="KW-0670">Pyruvate</keyword>
<comment type="cofactor">
    <cofactor evidence="1">
        <name>K(+)</name>
        <dbReference type="ChEBI" id="CHEBI:29103"/>
    </cofactor>
</comment>
<evidence type="ECO:0000256" key="4">
    <source>
        <dbReference type="ARBA" id="ARBA00022842"/>
    </source>
</evidence>
<dbReference type="InterPro" id="IPR040442">
    <property type="entry name" value="Pyrv_kinase-like_dom_sf"/>
</dbReference>
<dbReference type="PANTHER" id="PTHR11817">
    <property type="entry name" value="PYRUVATE KINASE"/>
    <property type="match status" value="1"/>
</dbReference>
<evidence type="ECO:0000256" key="2">
    <source>
        <dbReference type="ARBA" id="ARBA00022679"/>
    </source>
</evidence>
<dbReference type="SUPFAM" id="SSF50800">
    <property type="entry name" value="PK beta-barrel domain-like"/>
    <property type="match status" value="1"/>
</dbReference>
<name>A0A0L7KM21_OPEBR</name>
<proteinExistence type="predicted"/>
<dbReference type="Proteomes" id="UP000037510">
    <property type="component" value="Unassembled WGS sequence"/>
</dbReference>